<evidence type="ECO:0000313" key="4">
    <source>
        <dbReference type="EMBL" id="AAV42841.1"/>
    </source>
</evidence>
<dbReference type="Gene3D" id="1.10.150.130">
    <property type="match status" value="1"/>
</dbReference>
<evidence type="ECO:0000259" key="3">
    <source>
        <dbReference type="PROSITE" id="PS51900"/>
    </source>
</evidence>
<dbReference type="BioCyc" id="LACI272621:G1G49-991-MONOMER"/>
<dbReference type="InterPro" id="IPR004107">
    <property type="entry name" value="Integrase_SAM-like_N"/>
</dbReference>
<dbReference type="eggNOG" id="COG4974">
    <property type="taxonomic scope" value="Bacteria"/>
</dbReference>
<evidence type="ECO:0000256" key="1">
    <source>
        <dbReference type="ARBA" id="ARBA00023125"/>
    </source>
</evidence>
<accession>Q5FKD3</accession>
<dbReference type="GO" id="GO:0015074">
    <property type="term" value="P:DNA integration"/>
    <property type="evidence" value="ECO:0007669"/>
    <property type="project" value="InterPro"/>
</dbReference>
<keyword evidence="1 2" id="KW-0238">DNA-binding</keyword>
<name>Q5FKD3_LACAC</name>
<dbReference type="AlphaFoldDB" id="Q5FKD3"/>
<keyword evidence="5" id="KW-1185">Reference proteome</keyword>
<dbReference type="Proteomes" id="UP000006381">
    <property type="component" value="Chromosome"/>
</dbReference>
<organism evidence="5">
    <name type="scientific">Lactobacillus acidophilus (strain ATCC 700396 / NCK56 / N2 / NCFM)</name>
    <dbReference type="NCBI Taxonomy" id="272621"/>
    <lineage>
        <taxon>Bacteria</taxon>
        <taxon>Bacillati</taxon>
        <taxon>Bacillota</taxon>
        <taxon>Bacilli</taxon>
        <taxon>Lactobacillales</taxon>
        <taxon>Lactobacillaceae</taxon>
        <taxon>Lactobacillus</taxon>
    </lineage>
</organism>
<feature type="domain" description="Core-binding (CB)" evidence="3">
    <location>
        <begin position="1"/>
        <end position="89"/>
    </location>
</feature>
<dbReference type="InterPro" id="IPR011010">
    <property type="entry name" value="DNA_brk_join_enz"/>
</dbReference>
<protein>
    <submittedName>
        <fullName evidence="4">Putative integrase-recombinase</fullName>
    </submittedName>
</protein>
<dbReference type="GeneID" id="93289896"/>
<dbReference type="KEGG" id="lac:LBA0991"/>
<reference evidence="4 5" key="1">
    <citation type="journal article" date="2005" name="Proc. Natl. Acad. Sci. U.S.A.">
        <title>Complete genome sequence of the probiotic lactic acid bacterium Lactobacillus acidophilus NCFM.</title>
        <authorList>
            <person name="Altermann E."/>
            <person name="Russell W.M."/>
            <person name="Azcarate-Peril M.A."/>
            <person name="Barrangou R."/>
            <person name="Buck B.L."/>
            <person name="McAuliffe O."/>
            <person name="Souther N."/>
            <person name="Dobson A."/>
            <person name="Duong T."/>
            <person name="Callanan M."/>
            <person name="Lick S."/>
            <person name="Hamrick A."/>
            <person name="Cano R."/>
            <person name="Klaenhammer T.R."/>
        </authorList>
    </citation>
    <scope>NUCLEOTIDE SEQUENCE [LARGE SCALE GENOMIC DNA]</scope>
    <source>
        <strain evidence="5">ATCC 700396 / NCK56 / N2 / NCFM</strain>
    </source>
</reference>
<dbReference type="RefSeq" id="WP_003547157.1">
    <property type="nucleotide sequence ID" value="NC_006814.3"/>
</dbReference>
<evidence type="ECO:0000256" key="2">
    <source>
        <dbReference type="PROSITE-ProRule" id="PRU01248"/>
    </source>
</evidence>
<dbReference type="SUPFAM" id="SSF56349">
    <property type="entry name" value="DNA breaking-rejoining enzymes"/>
    <property type="match status" value="1"/>
</dbReference>
<dbReference type="STRING" id="272621.LBA0991"/>
<dbReference type="PATRIC" id="fig|272621.13.peg.941"/>
<sequence length="270" mass="31556">MSFPYENKFRAYCKQKKKLADSTISLASKSISTFWNYYTANVGKDADINEVKAGDIRNFLASLEENLHMKSNTVNKYLSHIKMYFVFLSEYGYIITYPLLTLRGNRFDRKQKYIINWMDHIPEIAKIKGIHPETIKMMAAVAVGFKPKEIVVLRTNTLLDLLKNDEIKQYIIKHTDYSNNDNPYIFSRKNGEHYASDFKINQTIAPDRSKIGMQLTSHKLRMSFVYSIISNHKLSDNEILQTLNISIKSLNYYRKNLMLYVATEDFQLPK</sequence>
<dbReference type="InterPro" id="IPR044068">
    <property type="entry name" value="CB"/>
</dbReference>
<dbReference type="OrthoDB" id="2328477at2"/>
<dbReference type="EMBL" id="CP000033">
    <property type="protein sequence ID" value="AAV42841.1"/>
    <property type="molecule type" value="Genomic_DNA"/>
</dbReference>
<dbReference type="HOGENOM" id="CLU_087897_1_0_9"/>
<dbReference type="Pfam" id="PF02899">
    <property type="entry name" value="Phage_int_SAM_1"/>
    <property type="match status" value="1"/>
</dbReference>
<gene>
    <name evidence="4" type="primary">xerD</name>
    <name evidence="4" type="ordered locus">LBA0991</name>
</gene>
<evidence type="ECO:0000313" key="5">
    <source>
        <dbReference type="Proteomes" id="UP000006381"/>
    </source>
</evidence>
<dbReference type="GO" id="GO:0003677">
    <property type="term" value="F:DNA binding"/>
    <property type="evidence" value="ECO:0007669"/>
    <property type="project" value="UniProtKB-UniRule"/>
</dbReference>
<proteinExistence type="predicted"/>
<dbReference type="InterPro" id="IPR010998">
    <property type="entry name" value="Integrase_recombinase_N"/>
</dbReference>
<dbReference type="PROSITE" id="PS51900">
    <property type="entry name" value="CB"/>
    <property type="match status" value="1"/>
</dbReference>